<keyword evidence="5" id="KW-1185">Reference proteome</keyword>
<dbReference type="PRINTS" id="PR00081">
    <property type="entry name" value="GDHRDH"/>
</dbReference>
<evidence type="ECO:0000313" key="5">
    <source>
        <dbReference type="Proteomes" id="UP001295740"/>
    </source>
</evidence>
<reference evidence="4" key="1">
    <citation type="submission" date="2023-10" db="EMBL/GenBank/DDBJ databases">
        <authorList>
            <person name="Hackl T."/>
        </authorList>
    </citation>
    <scope>NUCLEOTIDE SEQUENCE</scope>
</reference>
<accession>A0AAI8VJ71</accession>
<name>A0AAI8VJ71_9PEZI</name>
<keyword evidence="2" id="KW-0521">NADP</keyword>
<proteinExistence type="inferred from homology"/>
<dbReference type="Pfam" id="PF00106">
    <property type="entry name" value="adh_short"/>
    <property type="match status" value="1"/>
</dbReference>
<keyword evidence="3" id="KW-0560">Oxidoreductase</keyword>
<organism evidence="4 5">
    <name type="scientific">Anthostomella pinea</name>
    <dbReference type="NCBI Taxonomy" id="933095"/>
    <lineage>
        <taxon>Eukaryota</taxon>
        <taxon>Fungi</taxon>
        <taxon>Dikarya</taxon>
        <taxon>Ascomycota</taxon>
        <taxon>Pezizomycotina</taxon>
        <taxon>Sordariomycetes</taxon>
        <taxon>Xylariomycetidae</taxon>
        <taxon>Xylariales</taxon>
        <taxon>Xylariaceae</taxon>
        <taxon>Anthostomella</taxon>
    </lineage>
</organism>
<dbReference type="AlphaFoldDB" id="A0AAI8VJ71"/>
<dbReference type="InterPro" id="IPR002347">
    <property type="entry name" value="SDR_fam"/>
</dbReference>
<dbReference type="EMBL" id="CAUWAG010000007">
    <property type="protein sequence ID" value="CAJ2505601.1"/>
    <property type="molecule type" value="Genomic_DNA"/>
</dbReference>
<dbReference type="SUPFAM" id="SSF51735">
    <property type="entry name" value="NAD(P)-binding Rossmann-fold domains"/>
    <property type="match status" value="1"/>
</dbReference>
<evidence type="ECO:0000256" key="3">
    <source>
        <dbReference type="ARBA" id="ARBA00023002"/>
    </source>
</evidence>
<evidence type="ECO:0000313" key="4">
    <source>
        <dbReference type="EMBL" id="CAJ2505601.1"/>
    </source>
</evidence>
<evidence type="ECO:0000256" key="2">
    <source>
        <dbReference type="ARBA" id="ARBA00022857"/>
    </source>
</evidence>
<sequence>MFAHLPRRIRDKWYPEPMPPAGSFEGQTVLVTGATSGLGLAAATHFVALGANVIVTARNKTGGEIAQRKIMASAGATNHAKVKVMELDMSRYSSCMDFFNELKEHRSGEGGLDCAVLNAGCINRHFTESPEGREQTIQVNALSTTLLGLLISKWMKQERPNRITPAHLVFISSRSHIAPDFMKWPGYSNNGGLLNRLCAEENFPLDVENPNYPNSKLLLMYNIEEMSKQALGQDGTPQVIVNSVCPGIVYTDIASPKAHEPLLRQLVVRLFMTLIGKKPEYGARFYVKAALKTPEEHGTFVESLDTEEGYRE</sequence>
<gene>
    <name evidence="4" type="ORF">KHLLAP_LOCUS6069</name>
</gene>
<dbReference type="PANTHER" id="PTHR24320">
    <property type="entry name" value="RETINOL DEHYDROGENASE"/>
    <property type="match status" value="1"/>
</dbReference>
<dbReference type="PANTHER" id="PTHR24320:SF252">
    <property type="entry name" value="DEHYDROGENASE_REDUCTASE FAMILY PROTEIN, PUTATIVE (AFU_ORTHOLOGUE AFUA_3G08550)-RELATED"/>
    <property type="match status" value="1"/>
</dbReference>
<dbReference type="InterPro" id="IPR036291">
    <property type="entry name" value="NAD(P)-bd_dom_sf"/>
</dbReference>
<comment type="similarity">
    <text evidence="1">Belongs to the short-chain dehydrogenases/reductases (SDR) family.</text>
</comment>
<dbReference type="Gene3D" id="3.40.50.720">
    <property type="entry name" value="NAD(P)-binding Rossmann-like Domain"/>
    <property type="match status" value="1"/>
</dbReference>
<dbReference type="GO" id="GO:0016491">
    <property type="term" value="F:oxidoreductase activity"/>
    <property type="evidence" value="ECO:0007669"/>
    <property type="project" value="UniProtKB-KW"/>
</dbReference>
<dbReference type="Proteomes" id="UP001295740">
    <property type="component" value="Unassembled WGS sequence"/>
</dbReference>
<comment type="caution">
    <text evidence="4">The sequence shown here is derived from an EMBL/GenBank/DDBJ whole genome shotgun (WGS) entry which is preliminary data.</text>
</comment>
<evidence type="ECO:0000256" key="1">
    <source>
        <dbReference type="ARBA" id="ARBA00006484"/>
    </source>
</evidence>
<protein>
    <submittedName>
        <fullName evidence="4">Uu.00g129950.m01.CDS01</fullName>
    </submittedName>
</protein>